<dbReference type="RefSeq" id="WP_064035368.1">
    <property type="nucleotide sequence ID" value="NZ_LUUH01000002.1"/>
</dbReference>
<comment type="caution">
    <text evidence="2">The sequence shown here is derived from an EMBL/GenBank/DDBJ whole genome shotgun (WGS) entry which is preliminary data.</text>
</comment>
<feature type="region of interest" description="Disordered" evidence="1">
    <location>
        <begin position="26"/>
        <end position="50"/>
    </location>
</feature>
<dbReference type="SUPFAM" id="SSF47175">
    <property type="entry name" value="Cytochromes"/>
    <property type="match status" value="1"/>
</dbReference>
<reference evidence="3" key="1">
    <citation type="submission" date="2016-03" db="EMBL/GenBank/DDBJ databases">
        <authorList>
            <person name="Heylen K."/>
            <person name="De Vos P."/>
            <person name="Vekeman B."/>
        </authorList>
    </citation>
    <scope>NUCLEOTIDE SEQUENCE [LARGE SCALE GENOMIC DNA]</scope>
    <source>
        <strain evidence="3">R-45371</strain>
    </source>
</reference>
<protein>
    <recommendedName>
        <fullName evidence="4">Cytochrome C</fullName>
    </recommendedName>
</protein>
<dbReference type="AlphaFoldDB" id="A0A177MVP7"/>
<dbReference type="GO" id="GO:0005506">
    <property type="term" value="F:iron ion binding"/>
    <property type="evidence" value="ECO:0007669"/>
    <property type="project" value="InterPro"/>
</dbReference>
<sequence>MNRIIIIFIIFFNAVSCSSDSKLEPAVAQQPADTHPVLSKSNIPPAPPETGEPAMHAIQNNRLQHVMQQINELVYTQLSGEINLGEQRELKTAEIARIANELAASEKSIVETLPSLNLKPDEQTTFLALADKLRVSAVHMQDLAGQNQLREIPATLDTITNTCISCHVLFRKSRSLLEKCKDPRYTC</sequence>
<evidence type="ECO:0000256" key="1">
    <source>
        <dbReference type="SAM" id="MobiDB-lite"/>
    </source>
</evidence>
<organism evidence="2 3">
    <name type="scientific">Methylomonas methanica</name>
    <dbReference type="NCBI Taxonomy" id="421"/>
    <lineage>
        <taxon>Bacteria</taxon>
        <taxon>Pseudomonadati</taxon>
        <taxon>Pseudomonadota</taxon>
        <taxon>Gammaproteobacteria</taxon>
        <taxon>Methylococcales</taxon>
        <taxon>Methylococcaceae</taxon>
        <taxon>Methylomonas</taxon>
    </lineage>
</organism>
<evidence type="ECO:0000313" key="3">
    <source>
        <dbReference type="Proteomes" id="UP000077763"/>
    </source>
</evidence>
<evidence type="ECO:0000313" key="2">
    <source>
        <dbReference type="EMBL" id="OAI09605.1"/>
    </source>
</evidence>
<dbReference type="GO" id="GO:0022900">
    <property type="term" value="P:electron transport chain"/>
    <property type="evidence" value="ECO:0007669"/>
    <property type="project" value="InterPro"/>
</dbReference>
<proteinExistence type="predicted"/>
<gene>
    <name evidence="2" type="ORF">A1353_04650</name>
</gene>
<dbReference type="Gene3D" id="1.20.120.10">
    <property type="entry name" value="Cytochrome c/b562"/>
    <property type="match status" value="1"/>
</dbReference>
<dbReference type="GO" id="GO:0009055">
    <property type="term" value="F:electron transfer activity"/>
    <property type="evidence" value="ECO:0007669"/>
    <property type="project" value="InterPro"/>
</dbReference>
<dbReference type="InterPro" id="IPR010980">
    <property type="entry name" value="Cyt_c/b562"/>
</dbReference>
<accession>A0A177MVP7</accession>
<name>A0A177MVP7_METMH</name>
<evidence type="ECO:0008006" key="4">
    <source>
        <dbReference type="Google" id="ProtNLM"/>
    </source>
</evidence>
<dbReference type="EMBL" id="LUUH01000002">
    <property type="protein sequence ID" value="OAI09605.1"/>
    <property type="molecule type" value="Genomic_DNA"/>
</dbReference>
<dbReference type="GO" id="GO:0020037">
    <property type="term" value="F:heme binding"/>
    <property type="evidence" value="ECO:0007669"/>
    <property type="project" value="InterPro"/>
</dbReference>
<dbReference type="Proteomes" id="UP000077763">
    <property type="component" value="Unassembled WGS sequence"/>
</dbReference>